<evidence type="ECO:0000313" key="6">
    <source>
        <dbReference type="Proteomes" id="UP000697710"/>
    </source>
</evidence>
<feature type="domain" description="RCK C-terminal" evidence="4">
    <location>
        <begin position="89"/>
        <end position="169"/>
    </location>
</feature>
<evidence type="ECO:0000256" key="1">
    <source>
        <dbReference type="ARBA" id="ARBA00022448"/>
    </source>
</evidence>
<protein>
    <submittedName>
        <fullName evidence="5">NAD-binding protein</fullName>
    </submittedName>
</protein>
<dbReference type="CDD" id="cd00293">
    <property type="entry name" value="USP-like"/>
    <property type="match status" value="1"/>
</dbReference>
<keyword evidence="2" id="KW-0406">Ion transport</keyword>
<dbReference type="InterPro" id="IPR003148">
    <property type="entry name" value="RCK_N"/>
</dbReference>
<evidence type="ECO:0000256" key="2">
    <source>
        <dbReference type="ARBA" id="ARBA00023065"/>
    </source>
</evidence>
<dbReference type="PROSITE" id="PS51202">
    <property type="entry name" value="RCK_C"/>
    <property type="match status" value="1"/>
</dbReference>
<dbReference type="PROSITE" id="PS51201">
    <property type="entry name" value="RCK_N"/>
    <property type="match status" value="1"/>
</dbReference>
<evidence type="ECO:0000313" key="5">
    <source>
        <dbReference type="EMBL" id="MCA9728011.1"/>
    </source>
</evidence>
<dbReference type="InterPro" id="IPR036721">
    <property type="entry name" value="RCK_C_sf"/>
</dbReference>
<dbReference type="SUPFAM" id="SSF51735">
    <property type="entry name" value="NAD(P)-binding Rossmann-fold domains"/>
    <property type="match status" value="1"/>
</dbReference>
<feature type="non-terminal residue" evidence="5">
    <location>
        <position position="1"/>
    </location>
</feature>
<dbReference type="EMBL" id="JAGQHR010000280">
    <property type="protein sequence ID" value="MCA9728011.1"/>
    <property type="molecule type" value="Genomic_DNA"/>
</dbReference>
<name>A0A956LYY2_UNCEI</name>
<reference evidence="5" key="1">
    <citation type="submission" date="2020-04" db="EMBL/GenBank/DDBJ databases">
        <authorList>
            <person name="Zhang T."/>
        </authorList>
    </citation>
    <scope>NUCLEOTIDE SEQUENCE</scope>
    <source>
        <strain evidence="5">HKST-UBA01</strain>
    </source>
</reference>
<dbReference type="GO" id="GO:0006813">
    <property type="term" value="P:potassium ion transport"/>
    <property type="evidence" value="ECO:0007669"/>
    <property type="project" value="InterPro"/>
</dbReference>
<dbReference type="Proteomes" id="UP000697710">
    <property type="component" value="Unassembled WGS sequence"/>
</dbReference>
<proteinExistence type="predicted"/>
<dbReference type="PANTHER" id="PTHR43833:SF5">
    <property type="entry name" value="TRK SYSTEM POTASSIUM UPTAKE PROTEIN TRKA"/>
    <property type="match status" value="1"/>
</dbReference>
<dbReference type="Gene3D" id="3.30.70.1450">
    <property type="entry name" value="Regulator of K+ conductance, C-terminal domain"/>
    <property type="match status" value="1"/>
</dbReference>
<dbReference type="Pfam" id="PF00582">
    <property type="entry name" value="Usp"/>
    <property type="match status" value="1"/>
</dbReference>
<feature type="domain" description="RCK N-terminal" evidence="3">
    <location>
        <begin position="1"/>
        <end position="76"/>
    </location>
</feature>
<gene>
    <name evidence="5" type="ORF">KC729_10040</name>
</gene>
<evidence type="ECO:0000259" key="3">
    <source>
        <dbReference type="PROSITE" id="PS51201"/>
    </source>
</evidence>
<dbReference type="Gene3D" id="3.40.50.12370">
    <property type="match status" value="1"/>
</dbReference>
<dbReference type="InterPro" id="IPR006016">
    <property type="entry name" value="UspA"/>
</dbReference>
<dbReference type="Pfam" id="PF02080">
    <property type="entry name" value="TrkA_C"/>
    <property type="match status" value="1"/>
</dbReference>
<evidence type="ECO:0000259" key="4">
    <source>
        <dbReference type="PROSITE" id="PS51202"/>
    </source>
</evidence>
<dbReference type="InterPro" id="IPR006037">
    <property type="entry name" value="RCK_C"/>
</dbReference>
<dbReference type="SUPFAM" id="SSF116726">
    <property type="entry name" value="TrkA C-terminal domain-like"/>
    <property type="match status" value="1"/>
</dbReference>
<comment type="caution">
    <text evidence="5">The sequence shown here is derived from an EMBL/GenBank/DDBJ whole genome shotgun (WGS) entry which is preliminary data.</text>
</comment>
<dbReference type="InterPro" id="IPR050721">
    <property type="entry name" value="Trk_Ktr_HKT_K-transport"/>
</dbReference>
<keyword evidence="1" id="KW-0813">Transport</keyword>
<dbReference type="GO" id="GO:0008324">
    <property type="term" value="F:monoatomic cation transmembrane transporter activity"/>
    <property type="evidence" value="ECO:0007669"/>
    <property type="project" value="InterPro"/>
</dbReference>
<dbReference type="InterPro" id="IPR036291">
    <property type="entry name" value="NAD(P)-bd_dom_sf"/>
</dbReference>
<sequence length="435" mass="46693">RIVVGDGSSRVVLDRAGIGEADALIAATNDDAVNLEICRIAREAGIHRVVALAADPERLHDYRSMDVPAFSPDSLTARRIEESVESRRISSQSFANGRAEVIEFEVTHSSPVHGKPLKDLRARSWVVGAVLRGETLLIPHGDTVLEPGDLVTVMGSGADFSEIVRTFTSGEARFPLDFGKSVVLSVDDDLPGLLEESSHLVRNSRAASLLLVHRELSAIRAEDELNRVQSKLEMVSAKVEGVEIRRRPVTGKPSRHLARVAADDSVGVFVRAPGTRRPLLSLWGAHRSVALARRTGRPVLIARGTQPYGQIVLPARRTAAGRIAAHAALDLAVQGSAELHAVAAVDPLFLAGPEAAQEARQAIGWLREEAAVLGLGLKSSVQRGNPARIFLEAARSADLLVLGLTRNPHGRFQHSITDHLASRATCSVLLVPTAE</sequence>
<organism evidence="5 6">
    <name type="scientific">Eiseniibacteriota bacterium</name>
    <dbReference type="NCBI Taxonomy" id="2212470"/>
    <lineage>
        <taxon>Bacteria</taxon>
        <taxon>Candidatus Eiseniibacteriota</taxon>
    </lineage>
</organism>
<dbReference type="Gene3D" id="3.40.50.720">
    <property type="entry name" value="NAD(P)-binding Rossmann-like Domain"/>
    <property type="match status" value="1"/>
</dbReference>
<reference evidence="5" key="2">
    <citation type="journal article" date="2021" name="Microbiome">
        <title>Successional dynamics and alternative stable states in a saline activated sludge microbial community over 9 years.</title>
        <authorList>
            <person name="Wang Y."/>
            <person name="Ye J."/>
            <person name="Ju F."/>
            <person name="Liu L."/>
            <person name="Boyd J.A."/>
            <person name="Deng Y."/>
            <person name="Parks D.H."/>
            <person name="Jiang X."/>
            <person name="Yin X."/>
            <person name="Woodcroft B.J."/>
            <person name="Tyson G.W."/>
            <person name="Hugenholtz P."/>
            <person name="Polz M.F."/>
            <person name="Zhang T."/>
        </authorList>
    </citation>
    <scope>NUCLEOTIDE SEQUENCE</scope>
    <source>
        <strain evidence="5">HKST-UBA01</strain>
    </source>
</reference>
<accession>A0A956LYY2</accession>
<dbReference type="AlphaFoldDB" id="A0A956LYY2"/>
<dbReference type="SUPFAM" id="SSF52402">
    <property type="entry name" value="Adenine nucleotide alpha hydrolases-like"/>
    <property type="match status" value="1"/>
</dbReference>
<dbReference type="PANTHER" id="PTHR43833">
    <property type="entry name" value="POTASSIUM CHANNEL PROTEIN 2-RELATED-RELATED"/>
    <property type="match status" value="1"/>
</dbReference>
<dbReference type="Pfam" id="PF02254">
    <property type="entry name" value="TrkA_N"/>
    <property type="match status" value="1"/>
</dbReference>